<sequence length="717" mass="82042">MGTGETHQCFFPLTSLQIGDLQSYRSSLSLFLACESNKLFILVDNRPWLIDLDSRVAHLWHLMITKSRLSPFANTRSRREKKDGEKKLDSKDTSNTTSPDIREPNKSKRWTTLVNVAALSQKKALLDVKNLKKSMLLIIELRRTLYGFIVFEVAWNDVRGINYLNELQTDTSFALETKFMKRWEFESIEEASSGMSSWFSGTKNEHVIFQECSDLIEVLHAINPGEVFYDADEDFPISDSTGDGETACSGDEGMEDKHDSSVPCNFSEYPVGMEYKSLLHNPPPSNGVYERILRKSLSFGGENGASSDDTVNEIFGTPRYSENVASACTTEAQNIVEPAHYKDVLILFRFNDRDLPFKLRDIIMHNLRLLTLLEAGLPSWVIFLQSYPLFCHLYWPWMCPLVRALYVLISIVTVMIGFYDLYKNVPVLKATASRLCGPLFDWIETWEMISRIKYSGTMLFLHNFEIAVKWFLIFTRAIRSFISVLTQPMAGPVLEILDIFFPFWNTFMQTGEGIYSVIWLAIDSSYSLIVNLLEVVFMPMWSILSIIWSTVLFDIVYNPFCPPASSVIWPIFVALYEILYAPLRVILAFAKFSASAFSSTFEVLRGIWLSVSSMIQLASASESTISTYEVSMWRSLWNDLFSQIFRATKSIIHGFVAFFAACNRHRLSIYNHTQQYLRRVSYPSATTLSQDSGNCSRRSRVESVTGQLEYNRKAHDD</sequence>
<organism evidence="3 4">
    <name type="scientific">Papaver somniferum</name>
    <name type="common">Opium poppy</name>
    <dbReference type="NCBI Taxonomy" id="3469"/>
    <lineage>
        <taxon>Eukaryota</taxon>
        <taxon>Viridiplantae</taxon>
        <taxon>Streptophyta</taxon>
        <taxon>Embryophyta</taxon>
        <taxon>Tracheophyta</taxon>
        <taxon>Spermatophyta</taxon>
        <taxon>Magnoliopsida</taxon>
        <taxon>Ranunculales</taxon>
        <taxon>Papaveraceae</taxon>
        <taxon>Papaveroideae</taxon>
        <taxon>Papaver</taxon>
    </lineage>
</organism>
<evidence type="ECO:0000313" key="3">
    <source>
        <dbReference type="EMBL" id="RZC46206.1"/>
    </source>
</evidence>
<evidence type="ECO:0000256" key="1">
    <source>
        <dbReference type="SAM" id="MobiDB-lite"/>
    </source>
</evidence>
<feature type="transmembrane region" description="Helical" evidence="2">
    <location>
        <begin position="401"/>
        <end position="422"/>
    </location>
</feature>
<reference evidence="3 4" key="1">
    <citation type="journal article" date="2018" name="Science">
        <title>The opium poppy genome and morphinan production.</title>
        <authorList>
            <person name="Guo L."/>
            <person name="Winzer T."/>
            <person name="Yang X."/>
            <person name="Li Y."/>
            <person name="Ning Z."/>
            <person name="He Z."/>
            <person name="Teodor R."/>
            <person name="Lu Y."/>
            <person name="Bowser T.A."/>
            <person name="Graham I.A."/>
            <person name="Ye K."/>
        </authorList>
    </citation>
    <scope>NUCLEOTIDE SEQUENCE [LARGE SCALE GENOMIC DNA]</scope>
    <source>
        <strain evidence="4">cv. HN1</strain>
        <tissue evidence="3">Leaves</tissue>
    </source>
</reference>
<accession>A0A4Y7IDT9</accession>
<feature type="region of interest" description="Disordered" evidence="1">
    <location>
        <begin position="239"/>
        <end position="261"/>
    </location>
</feature>
<dbReference type="Proteomes" id="UP000316621">
    <property type="component" value="Chromosome 1"/>
</dbReference>
<feature type="transmembrane region" description="Helical" evidence="2">
    <location>
        <begin position="528"/>
        <end position="548"/>
    </location>
</feature>
<dbReference type="Gramene" id="RZC46206">
    <property type="protein sequence ID" value="RZC46206"/>
    <property type="gene ID" value="C5167_039152"/>
</dbReference>
<dbReference type="PANTHER" id="PTHR34553:SF8">
    <property type="match status" value="1"/>
</dbReference>
<gene>
    <name evidence="3" type="ORF">C5167_039152</name>
</gene>
<dbReference type="OMA" id="GWIETWE"/>
<keyword evidence="2" id="KW-0812">Transmembrane</keyword>
<feature type="transmembrane region" description="Helical" evidence="2">
    <location>
        <begin position="568"/>
        <end position="590"/>
    </location>
</feature>
<keyword evidence="2" id="KW-1133">Transmembrane helix</keyword>
<dbReference type="PANTHER" id="PTHR34553">
    <property type="entry name" value="OS05G0597400 PROTEIN"/>
    <property type="match status" value="1"/>
</dbReference>
<feature type="compositionally biased region" description="Basic and acidic residues" evidence="1">
    <location>
        <begin position="80"/>
        <end position="92"/>
    </location>
</feature>
<evidence type="ECO:0000313" key="4">
    <source>
        <dbReference type="Proteomes" id="UP000316621"/>
    </source>
</evidence>
<dbReference type="EMBL" id="CM010715">
    <property type="protein sequence ID" value="RZC46206.1"/>
    <property type="molecule type" value="Genomic_DNA"/>
</dbReference>
<evidence type="ECO:0000256" key="2">
    <source>
        <dbReference type="SAM" id="Phobius"/>
    </source>
</evidence>
<keyword evidence="2" id="KW-0472">Membrane</keyword>
<dbReference type="STRING" id="3469.A0A4Y7IDT9"/>
<keyword evidence="4" id="KW-1185">Reference proteome</keyword>
<name>A0A4Y7IDT9_PAPSO</name>
<dbReference type="AlphaFoldDB" id="A0A4Y7IDT9"/>
<feature type="transmembrane region" description="Helical" evidence="2">
    <location>
        <begin position="499"/>
        <end position="521"/>
    </location>
</feature>
<proteinExistence type="predicted"/>
<protein>
    <submittedName>
        <fullName evidence="3">Uncharacterized protein</fullName>
    </submittedName>
</protein>
<feature type="region of interest" description="Disordered" evidence="1">
    <location>
        <begin position="74"/>
        <end position="105"/>
    </location>
</feature>
<feature type="transmembrane region" description="Helical" evidence="2">
    <location>
        <begin position="458"/>
        <end position="479"/>
    </location>
</feature>